<dbReference type="GO" id="GO:0005672">
    <property type="term" value="C:transcription factor TFIIA complex"/>
    <property type="evidence" value="ECO:0007669"/>
    <property type="project" value="InterPro"/>
</dbReference>
<dbReference type="PANTHER" id="PTHR12694">
    <property type="entry name" value="TRANSCRIPTION INITIATION FACTOR IIA SUBUNIT 1"/>
    <property type="match status" value="1"/>
</dbReference>
<dbReference type="OMA" id="EVCDASQ"/>
<feature type="compositionally biased region" description="Polar residues" evidence="5">
    <location>
        <begin position="284"/>
        <end position="298"/>
    </location>
</feature>
<gene>
    <name evidence="6" type="ORF">W97_08707</name>
</gene>
<evidence type="ECO:0000256" key="4">
    <source>
        <dbReference type="ARBA" id="ARBA00023242"/>
    </source>
</evidence>
<dbReference type="OrthoDB" id="6275927at2759"/>
<dbReference type="Gene3D" id="1.10.287.100">
    <property type="match status" value="1"/>
</dbReference>
<dbReference type="SMART" id="SM01371">
    <property type="entry name" value="TFIIA"/>
    <property type="match status" value="1"/>
</dbReference>
<evidence type="ECO:0008006" key="8">
    <source>
        <dbReference type="Google" id="ProtNLM"/>
    </source>
</evidence>
<accession>R7Z5K4</accession>
<keyword evidence="7" id="KW-1185">Reference proteome</keyword>
<dbReference type="eggNOG" id="KOG2652">
    <property type="taxonomic scope" value="Eukaryota"/>
</dbReference>
<feature type="compositionally biased region" description="Low complexity" evidence="5">
    <location>
        <begin position="179"/>
        <end position="218"/>
    </location>
</feature>
<reference evidence="7" key="1">
    <citation type="submission" date="2012-06" db="EMBL/GenBank/DDBJ databases">
        <title>The genome sequence of Coniosporium apollinis CBS 100218.</title>
        <authorList>
            <consortium name="The Broad Institute Genome Sequencing Platform"/>
            <person name="Cuomo C."/>
            <person name="Gorbushina A."/>
            <person name="Noack S."/>
            <person name="Walker B."/>
            <person name="Young S.K."/>
            <person name="Zeng Q."/>
            <person name="Gargeya S."/>
            <person name="Fitzgerald M."/>
            <person name="Haas B."/>
            <person name="Abouelleil A."/>
            <person name="Alvarado L."/>
            <person name="Arachchi H.M."/>
            <person name="Berlin A.M."/>
            <person name="Chapman S.B."/>
            <person name="Goldberg J."/>
            <person name="Griggs A."/>
            <person name="Gujja S."/>
            <person name="Hansen M."/>
            <person name="Howarth C."/>
            <person name="Imamovic A."/>
            <person name="Larimer J."/>
            <person name="McCowan C."/>
            <person name="Montmayeur A."/>
            <person name="Murphy C."/>
            <person name="Neiman D."/>
            <person name="Pearson M."/>
            <person name="Priest M."/>
            <person name="Roberts A."/>
            <person name="Saif S."/>
            <person name="Shea T."/>
            <person name="Sisk P."/>
            <person name="Sykes S."/>
            <person name="Wortman J."/>
            <person name="Nusbaum C."/>
            <person name="Birren B."/>
        </authorList>
    </citation>
    <scope>NUCLEOTIDE SEQUENCE [LARGE SCALE GENOMIC DNA]</scope>
    <source>
        <strain evidence="7">CBS 100218</strain>
    </source>
</reference>
<dbReference type="SUPFAM" id="SSF47396">
    <property type="entry name" value="Transcription factor IIA (TFIIA), alpha-helical domain"/>
    <property type="match status" value="1"/>
</dbReference>
<dbReference type="Pfam" id="PF03153">
    <property type="entry name" value="TFIIA"/>
    <property type="match status" value="1"/>
</dbReference>
<evidence type="ECO:0000256" key="5">
    <source>
        <dbReference type="SAM" id="MobiDB-lite"/>
    </source>
</evidence>
<dbReference type="GO" id="GO:0006367">
    <property type="term" value="P:transcription initiation at RNA polymerase II promoter"/>
    <property type="evidence" value="ECO:0007669"/>
    <property type="project" value="InterPro"/>
</dbReference>
<dbReference type="CDD" id="cd07976">
    <property type="entry name" value="TFIIA_alpha_beta_like"/>
    <property type="match status" value="2"/>
</dbReference>
<dbReference type="PANTHER" id="PTHR12694:SF8">
    <property type="entry name" value="TRANSCRIPTION INITIATION FACTOR IIA SUBUNIT 1"/>
    <property type="match status" value="1"/>
</dbReference>
<dbReference type="AlphaFoldDB" id="R7Z5K4"/>
<sequence>MSENIVGPTYAQVIEAVIAASENDFEEAGVDSQTLQELRSGWQKRLSELRVSHFPWDPPPVLPQVANPPTVPSNISKHELSPLPANLGTPQMNSPHGYSASPHIKVEPSVKQEYASPVQPVAHSALNQKLAHQRAQAYIANQYADQAKGSVPSVNPLNPQPNGLSLPGQQQRPMGLQLPSQGQHRPQQPQQPQQTPQTQQTQQNYQRPQQAYPAASQYDGADDALESWDAVLADRRTHGNDGRLTADGIMRQKLEQLAEQQDSGLFVPLDQPSKGKGKKRRTTQARSNLQTVSESPSIPQLDGELDSEVKEELDEDAINSDLDDSDEDPIVEENDDDTFAALGDHMVCTYDKVNRVKNKWKCTLKDGILHANNKDYLFHKASGDFEW</sequence>
<name>R7Z5K4_CONA1</name>
<feature type="compositionally biased region" description="Polar residues" evidence="5">
    <location>
        <begin position="152"/>
        <end position="172"/>
    </location>
</feature>
<dbReference type="Proteomes" id="UP000016924">
    <property type="component" value="Unassembled WGS sequence"/>
</dbReference>
<protein>
    <recommendedName>
        <fullName evidence="8">Transcription initiation factor TFIIA large subunit</fullName>
    </recommendedName>
</protein>
<proteinExistence type="inferred from homology"/>
<dbReference type="RefSeq" id="XP_007784764.1">
    <property type="nucleotide sequence ID" value="XM_007786574.1"/>
</dbReference>
<dbReference type="SUPFAM" id="SSF50784">
    <property type="entry name" value="Transcription factor IIA (TFIIA), beta-barrel domain"/>
    <property type="match status" value="1"/>
</dbReference>
<keyword evidence="4" id="KW-0539">Nucleus</keyword>
<feature type="region of interest" description="Disordered" evidence="5">
    <location>
        <begin position="148"/>
        <end position="221"/>
    </location>
</feature>
<dbReference type="InterPro" id="IPR009088">
    <property type="entry name" value="TFIIA_b-brl"/>
</dbReference>
<dbReference type="HOGENOM" id="CLU_030027_4_1_1"/>
<evidence type="ECO:0000313" key="7">
    <source>
        <dbReference type="Proteomes" id="UP000016924"/>
    </source>
</evidence>
<dbReference type="EMBL" id="JH767614">
    <property type="protein sequence ID" value="EON69447.1"/>
    <property type="molecule type" value="Genomic_DNA"/>
</dbReference>
<feature type="region of interest" description="Disordered" evidence="5">
    <location>
        <begin position="261"/>
        <end position="307"/>
    </location>
</feature>
<evidence type="ECO:0000256" key="1">
    <source>
        <dbReference type="ARBA" id="ARBA00004123"/>
    </source>
</evidence>
<evidence type="ECO:0000256" key="3">
    <source>
        <dbReference type="ARBA" id="ARBA00023163"/>
    </source>
</evidence>
<dbReference type="GeneID" id="19906018"/>
<dbReference type="InterPro" id="IPR004855">
    <property type="entry name" value="TFIIA_asu/bsu"/>
</dbReference>
<keyword evidence="3" id="KW-0804">Transcription</keyword>
<comment type="similarity">
    <text evidence="2">Belongs to the TFIIA subunit 1 family.</text>
</comment>
<organism evidence="6 7">
    <name type="scientific">Coniosporium apollinis (strain CBS 100218)</name>
    <name type="common">Rock-inhabiting black yeast</name>
    <dbReference type="NCBI Taxonomy" id="1168221"/>
    <lineage>
        <taxon>Eukaryota</taxon>
        <taxon>Fungi</taxon>
        <taxon>Dikarya</taxon>
        <taxon>Ascomycota</taxon>
        <taxon>Pezizomycotina</taxon>
        <taxon>Dothideomycetes</taxon>
        <taxon>Dothideomycetes incertae sedis</taxon>
        <taxon>Coniosporium</taxon>
    </lineage>
</organism>
<dbReference type="STRING" id="1168221.R7Z5K4"/>
<dbReference type="Gene3D" id="2.30.18.10">
    <property type="entry name" value="Transcription factor IIA (TFIIA), beta-barrel domain"/>
    <property type="match status" value="1"/>
</dbReference>
<evidence type="ECO:0000256" key="2">
    <source>
        <dbReference type="ARBA" id="ARBA00010059"/>
    </source>
</evidence>
<evidence type="ECO:0000313" key="6">
    <source>
        <dbReference type="EMBL" id="EON69447.1"/>
    </source>
</evidence>
<comment type="subcellular location">
    <subcellularLocation>
        <location evidence="1">Nucleus</location>
    </subcellularLocation>
</comment>